<protein>
    <recommendedName>
        <fullName evidence="3">EcoEI R protein C-terminal domain-containing protein</fullName>
    </recommendedName>
</protein>
<name>A0ABX1JY46_9CELL</name>
<evidence type="ECO:0000313" key="2">
    <source>
        <dbReference type="Proteomes" id="UP000777774"/>
    </source>
</evidence>
<evidence type="ECO:0008006" key="3">
    <source>
        <dbReference type="Google" id="ProtNLM"/>
    </source>
</evidence>
<comment type="caution">
    <text evidence="1">The sequence shown here is derived from an EMBL/GenBank/DDBJ whole genome shotgun (WGS) entry which is preliminary data.</text>
</comment>
<dbReference type="Proteomes" id="UP000777774">
    <property type="component" value="Unassembled WGS sequence"/>
</dbReference>
<gene>
    <name evidence="1" type="ORF">HGA02_01025</name>
</gene>
<sequence>MAEVIAASAGFDTDDLDAAPFTERGGVDGIVRDLGHDAVTLIDQLNEELTA</sequence>
<accession>A0ABX1JY46</accession>
<organism evidence="1 2">
    <name type="scientific">Cellulomonas septica</name>
    <dbReference type="NCBI Taxonomy" id="285080"/>
    <lineage>
        <taxon>Bacteria</taxon>
        <taxon>Bacillati</taxon>
        <taxon>Actinomycetota</taxon>
        <taxon>Actinomycetes</taxon>
        <taxon>Micrococcales</taxon>
        <taxon>Cellulomonadaceae</taxon>
        <taxon>Cellulomonas</taxon>
    </lineage>
</organism>
<proteinExistence type="predicted"/>
<reference evidence="1 2" key="1">
    <citation type="submission" date="2020-04" db="EMBL/GenBank/DDBJ databases">
        <title>MicrobeNet Type strains.</title>
        <authorList>
            <person name="Nicholson A.C."/>
        </authorList>
    </citation>
    <scope>NUCLEOTIDE SEQUENCE [LARGE SCALE GENOMIC DNA]</scope>
    <source>
        <strain evidence="1 2">ATCC BAA-787</strain>
    </source>
</reference>
<keyword evidence="2" id="KW-1185">Reference proteome</keyword>
<dbReference type="EMBL" id="JAAXOY010000005">
    <property type="protein sequence ID" value="NKY38151.1"/>
    <property type="molecule type" value="Genomic_DNA"/>
</dbReference>
<evidence type="ECO:0000313" key="1">
    <source>
        <dbReference type="EMBL" id="NKY38151.1"/>
    </source>
</evidence>